<evidence type="ECO:0000313" key="1">
    <source>
        <dbReference type="EMBL" id="KAH8015028.1"/>
    </source>
</evidence>
<sequence length="352" mass="41623">MLKDQMEDLLAQYKKLQSDHKRFIRRTHEQTETGQRLLVDLVKQNKALEEEMEQTEAYEKILHGKCDEKVALFKQFDASVTDELKKLEDEYNTLLELLQEQEAKVSMELPLSETLQVKFKTENNSYDSQRNLYMELQAEETTLNKSIVRSTKEIARLRRMKVHLRGEINTRREAANQHLKTLSGSLKYLERDIYEVNRKLYSAEAENAQFRRAIAYLRAEISTMETEAETYRSERLEIREEVKALHIVFDRRWSEDKHLLEVYLEKEHKALRALEEHIERVRERNGRVNYVSDELQLNYEGLAFLVKSKPTIQVKFSLRPSQGELCHYCLADSIGTLEKRNARFCNCEPKDA</sequence>
<dbReference type="Proteomes" id="UP000827872">
    <property type="component" value="Linkage Group LG02"/>
</dbReference>
<reference evidence="1" key="1">
    <citation type="submission" date="2021-08" db="EMBL/GenBank/DDBJ databases">
        <title>The first chromosome-level gecko genome reveals the dynamic sex chromosomes of Neotropical dwarf geckos (Sphaerodactylidae: Sphaerodactylus).</title>
        <authorList>
            <person name="Pinto B.J."/>
            <person name="Keating S.E."/>
            <person name="Gamble T."/>
        </authorList>
    </citation>
    <scope>NUCLEOTIDE SEQUENCE</scope>
    <source>
        <strain evidence="1">TG3544</strain>
    </source>
</reference>
<name>A0ACB8G7I8_9SAUR</name>
<gene>
    <name evidence="1" type="ORF">K3G42_032905</name>
</gene>
<dbReference type="EMBL" id="CM037615">
    <property type="protein sequence ID" value="KAH8015028.1"/>
    <property type="molecule type" value="Genomic_DNA"/>
</dbReference>
<comment type="caution">
    <text evidence="1">The sequence shown here is derived from an EMBL/GenBank/DDBJ whole genome shotgun (WGS) entry which is preliminary data.</text>
</comment>
<accession>A0ACB8G7I8</accession>
<keyword evidence="2" id="KW-1185">Reference proteome</keyword>
<protein>
    <submittedName>
        <fullName evidence="1">Uncharacterized protein</fullName>
    </submittedName>
</protein>
<proteinExistence type="predicted"/>
<evidence type="ECO:0000313" key="2">
    <source>
        <dbReference type="Proteomes" id="UP000827872"/>
    </source>
</evidence>
<organism evidence="1 2">
    <name type="scientific">Sphaerodactylus townsendi</name>
    <dbReference type="NCBI Taxonomy" id="933632"/>
    <lineage>
        <taxon>Eukaryota</taxon>
        <taxon>Metazoa</taxon>
        <taxon>Chordata</taxon>
        <taxon>Craniata</taxon>
        <taxon>Vertebrata</taxon>
        <taxon>Euteleostomi</taxon>
        <taxon>Lepidosauria</taxon>
        <taxon>Squamata</taxon>
        <taxon>Bifurcata</taxon>
        <taxon>Gekkota</taxon>
        <taxon>Sphaerodactylidae</taxon>
        <taxon>Sphaerodactylus</taxon>
    </lineage>
</organism>